<dbReference type="SUPFAM" id="SSF52540">
    <property type="entry name" value="P-loop containing nucleoside triphosphate hydrolases"/>
    <property type="match status" value="1"/>
</dbReference>
<dbReference type="Proteomes" id="UP000294927">
    <property type="component" value="Unassembled WGS sequence"/>
</dbReference>
<dbReference type="InterPro" id="IPR016032">
    <property type="entry name" value="Sig_transdc_resp-reg_C-effctor"/>
</dbReference>
<dbReference type="PANTHER" id="PTHR16305">
    <property type="entry name" value="TESTICULAR SOLUBLE ADENYLYL CYCLASE"/>
    <property type="match status" value="1"/>
</dbReference>
<comment type="caution">
    <text evidence="4">The sequence shown here is derived from an EMBL/GenBank/DDBJ whole genome shotgun (WGS) entry which is preliminary data.</text>
</comment>
<evidence type="ECO:0000313" key="4">
    <source>
        <dbReference type="EMBL" id="TDV56288.1"/>
    </source>
</evidence>
<gene>
    <name evidence="4" type="ORF">CLV71_102354</name>
</gene>
<dbReference type="GO" id="GO:0006355">
    <property type="term" value="P:regulation of DNA-templated transcription"/>
    <property type="evidence" value="ECO:0007669"/>
    <property type="project" value="InterPro"/>
</dbReference>
<dbReference type="InterPro" id="IPR027417">
    <property type="entry name" value="P-loop_NTPase"/>
</dbReference>
<proteinExistence type="predicted"/>
<dbReference type="InterPro" id="IPR011990">
    <property type="entry name" value="TPR-like_helical_dom_sf"/>
</dbReference>
<dbReference type="SUPFAM" id="SSF48452">
    <property type="entry name" value="TPR-like"/>
    <property type="match status" value="1"/>
</dbReference>
<sequence>MAEIIDTVAGGSPRTVWIHGEPGIGKTTFARHALHSVDRPQLTVLDATAAEAESVLEFGVVEQIVRRVEPSILRGLPLLSRPVPSGTSPFAVGAEILALLGAEQLVGPVAMLVDDTQWIDTPSAQALAFVLRRIWADQVLTVLVSRTREVDDPDSPLHQLKRSCTDAVVIELAGLTGPDVGALSLAVRGHELPPAAAERIRVHAGGNPLHLGTLLQELPTTVLCGEHPRLPAPRSIVAAVRSTLHRLAEPPRLLLEALAVLDEPSPPARAAQVAGIPDAATAVGPAIGTGLLGWTSQTPIGLLNVTHSLYRNAIYEVIPLERRGRLHLRAARIVDPVTRWTHRVAATMSADPALATDLELAARDAGGAAQHMLAARYLRWAADLSVNRADYERRLLLSWVQTVFGPNRNTALAALPDITGCADSALRSLTLGLVALFATGDRVEAKRHLSAALDRPGDNADWICAVAAAGLAGTAVWSGAAAEAVEAARLAESHGGLPVRLADFVTVFRTVATCRTNGMESGLAELAHLPTEAVDVPPEQLDSLVCRGAVRTMLGDLVAAEVDLRAAIAMCRAGHHNMGGTTPLSYLAALHYVRGDWDDASILVDQALSLADPDEQPHHRVLRHMVACLVPAGRGQWRTATDHVDTAWAHANRVASPQDTRYAVIAEAVVHQARGEPAKMLTALRKLRYEAEPTAHTWWALWWRPLLVEALIATGHHAEGAEHLTALRILAAEVDYLRPTIVRLDAALSGSGASRRIEDQIADLAERSPRHSFFQAQLEADYGRRLADAGNARAALPYLTTALARFAGLGAGPFQCRTRQIIDRCAPNSLKEAPVSPYARGLSPRENQIAHLVRLNHTNREIAAELYITTKTVEYHLSNIFLKLGMTSRRQLRDDVVS</sequence>
<dbReference type="InterPro" id="IPR000792">
    <property type="entry name" value="Tscrpt_reg_LuxR_C"/>
</dbReference>
<dbReference type="InterPro" id="IPR036388">
    <property type="entry name" value="WH-like_DNA-bd_sf"/>
</dbReference>
<dbReference type="SMART" id="SM00421">
    <property type="entry name" value="HTH_LUXR"/>
    <property type="match status" value="1"/>
</dbReference>
<protein>
    <submittedName>
        <fullName evidence="4">Regulatory LuxR family protein</fullName>
    </submittedName>
</protein>
<keyword evidence="2" id="KW-0067">ATP-binding</keyword>
<dbReference type="Pfam" id="PF13191">
    <property type="entry name" value="AAA_16"/>
    <property type="match status" value="1"/>
</dbReference>
<dbReference type="Gene3D" id="1.25.40.10">
    <property type="entry name" value="Tetratricopeptide repeat domain"/>
    <property type="match status" value="1"/>
</dbReference>
<dbReference type="Pfam" id="PF00196">
    <property type="entry name" value="GerE"/>
    <property type="match status" value="1"/>
</dbReference>
<dbReference type="PRINTS" id="PR00038">
    <property type="entry name" value="HTHLUXR"/>
</dbReference>
<dbReference type="GO" id="GO:0003677">
    <property type="term" value="F:DNA binding"/>
    <property type="evidence" value="ECO:0007669"/>
    <property type="project" value="InterPro"/>
</dbReference>
<evidence type="ECO:0000256" key="2">
    <source>
        <dbReference type="ARBA" id="ARBA00022840"/>
    </source>
</evidence>
<dbReference type="CDD" id="cd06170">
    <property type="entry name" value="LuxR_C_like"/>
    <property type="match status" value="1"/>
</dbReference>
<dbReference type="OrthoDB" id="134933at2"/>
<dbReference type="PROSITE" id="PS50043">
    <property type="entry name" value="HTH_LUXR_2"/>
    <property type="match status" value="1"/>
</dbReference>
<dbReference type="Gene3D" id="3.40.50.300">
    <property type="entry name" value="P-loop containing nucleotide triphosphate hydrolases"/>
    <property type="match status" value="1"/>
</dbReference>
<reference evidence="4 5" key="1">
    <citation type="submission" date="2019-03" db="EMBL/GenBank/DDBJ databases">
        <title>Genomic Encyclopedia of Archaeal and Bacterial Type Strains, Phase II (KMG-II): from individual species to whole genera.</title>
        <authorList>
            <person name="Goeker M."/>
        </authorList>
    </citation>
    <scope>NUCLEOTIDE SEQUENCE [LARGE SCALE GENOMIC DNA]</scope>
    <source>
        <strain evidence="4 5">DSM 45499</strain>
    </source>
</reference>
<keyword evidence="1" id="KW-0547">Nucleotide-binding</keyword>
<accession>A0A4R7W2P5</accession>
<feature type="domain" description="HTH luxR-type" evidence="3">
    <location>
        <begin position="834"/>
        <end position="898"/>
    </location>
</feature>
<dbReference type="SUPFAM" id="SSF46894">
    <property type="entry name" value="C-terminal effector domain of the bipartite response regulators"/>
    <property type="match status" value="1"/>
</dbReference>
<dbReference type="GO" id="GO:0004016">
    <property type="term" value="F:adenylate cyclase activity"/>
    <property type="evidence" value="ECO:0007669"/>
    <property type="project" value="TreeGrafter"/>
</dbReference>
<dbReference type="GO" id="GO:0005524">
    <property type="term" value="F:ATP binding"/>
    <property type="evidence" value="ECO:0007669"/>
    <property type="project" value="UniProtKB-KW"/>
</dbReference>
<organism evidence="4 5">
    <name type="scientific">Actinophytocola oryzae</name>
    <dbReference type="NCBI Taxonomy" id="502181"/>
    <lineage>
        <taxon>Bacteria</taxon>
        <taxon>Bacillati</taxon>
        <taxon>Actinomycetota</taxon>
        <taxon>Actinomycetes</taxon>
        <taxon>Pseudonocardiales</taxon>
        <taxon>Pseudonocardiaceae</taxon>
    </lineage>
</organism>
<evidence type="ECO:0000256" key="1">
    <source>
        <dbReference type="ARBA" id="ARBA00022741"/>
    </source>
</evidence>
<name>A0A4R7W2P5_9PSEU</name>
<evidence type="ECO:0000259" key="3">
    <source>
        <dbReference type="PROSITE" id="PS50043"/>
    </source>
</evidence>
<dbReference type="InterPro" id="IPR041664">
    <property type="entry name" value="AAA_16"/>
</dbReference>
<dbReference type="PANTHER" id="PTHR16305:SF35">
    <property type="entry name" value="TRANSCRIPTIONAL ACTIVATOR DOMAIN"/>
    <property type="match status" value="1"/>
</dbReference>
<evidence type="ECO:0000313" key="5">
    <source>
        <dbReference type="Proteomes" id="UP000294927"/>
    </source>
</evidence>
<dbReference type="GO" id="GO:0005737">
    <property type="term" value="C:cytoplasm"/>
    <property type="evidence" value="ECO:0007669"/>
    <property type="project" value="TreeGrafter"/>
</dbReference>
<keyword evidence="5" id="KW-1185">Reference proteome</keyword>
<dbReference type="AlphaFoldDB" id="A0A4R7W2P5"/>
<dbReference type="Gene3D" id="1.10.10.10">
    <property type="entry name" value="Winged helix-like DNA-binding domain superfamily/Winged helix DNA-binding domain"/>
    <property type="match status" value="1"/>
</dbReference>
<dbReference type="EMBL" id="SOCP01000002">
    <property type="protein sequence ID" value="TDV56288.1"/>
    <property type="molecule type" value="Genomic_DNA"/>
</dbReference>